<keyword evidence="3" id="KW-0272">Extracellular matrix</keyword>
<reference evidence="8 9" key="1">
    <citation type="submission" date="2022-11" db="EMBL/GenBank/DDBJ databases">
        <title>Whole genome sequence of Eschrichtius robustus ER-17-0199.</title>
        <authorList>
            <person name="Bruniche-Olsen A."/>
            <person name="Black A.N."/>
            <person name="Fields C.J."/>
            <person name="Walden K."/>
            <person name="Dewoody J.A."/>
        </authorList>
    </citation>
    <scope>NUCLEOTIDE SEQUENCE [LARGE SCALE GENOMIC DNA]</scope>
    <source>
        <strain evidence="8">ER-17-0199</strain>
        <tissue evidence="8">Blubber</tissue>
    </source>
</reference>
<dbReference type="AlphaFoldDB" id="A0AB34HRJ0"/>
<keyword evidence="6" id="KW-0325">Glycoprotein</keyword>
<dbReference type="Proteomes" id="UP001159641">
    <property type="component" value="Unassembled WGS sequence"/>
</dbReference>
<dbReference type="CDD" id="cd00255">
    <property type="entry name" value="nidG2"/>
    <property type="match status" value="1"/>
</dbReference>
<dbReference type="Pfam" id="PF07474">
    <property type="entry name" value="G2F"/>
    <property type="match status" value="1"/>
</dbReference>
<dbReference type="InterPro" id="IPR006605">
    <property type="entry name" value="G2_nidogen/fibulin_G2F"/>
</dbReference>
<keyword evidence="2" id="KW-0964">Secreted</keyword>
<accession>A0AB34HRJ0</accession>
<dbReference type="InterPro" id="IPR009017">
    <property type="entry name" value="GFP"/>
</dbReference>
<evidence type="ECO:0000256" key="6">
    <source>
        <dbReference type="ARBA" id="ARBA00023180"/>
    </source>
</evidence>
<protein>
    <recommendedName>
        <fullName evidence="7">Nidogen G2 beta-barrel domain-containing protein</fullName>
    </recommendedName>
</protein>
<keyword evidence="5" id="KW-0106">Calcium</keyword>
<evidence type="ECO:0000256" key="2">
    <source>
        <dbReference type="ARBA" id="ARBA00022525"/>
    </source>
</evidence>
<gene>
    <name evidence="8" type="ORF">J1605_018791</name>
</gene>
<sequence>MFFLPAIGGPQRARGSVIGSINDVEFGIAFLNATVTDSPNSDTRIIHARITNVPRSLGPAMRKIISILNPIYWTTAKEIGEAVNGFTLTNAVFKRETQVEFATGEILRMTHVARGLDPDGALLVDIVVSGYVLQLQSPAEVTVKDYTEDYIQTGAGQLYAYSTRLFSVDGISVPYTWNHTVFYDEAQGRMPFLVETLHASSVESDYDHLEETLGFKIHASISKGNSVKGNYLILGVCPKKITEMAKNKCPERAMSPTQCCTQHTGCIKECLFV</sequence>
<keyword evidence="9" id="KW-1185">Reference proteome</keyword>
<dbReference type="FunFam" id="2.40.155.10:FF:000002">
    <property type="entry name" value="Hemicentin 1"/>
    <property type="match status" value="1"/>
</dbReference>
<evidence type="ECO:0000313" key="8">
    <source>
        <dbReference type="EMBL" id="KAJ8794798.1"/>
    </source>
</evidence>
<dbReference type="PROSITE" id="PS50993">
    <property type="entry name" value="NIDOGEN_G2"/>
    <property type="match status" value="1"/>
</dbReference>
<evidence type="ECO:0000313" key="9">
    <source>
        <dbReference type="Proteomes" id="UP001159641"/>
    </source>
</evidence>
<evidence type="ECO:0000256" key="1">
    <source>
        <dbReference type="ARBA" id="ARBA00004498"/>
    </source>
</evidence>
<dbReference type="Gene3D" id="2.40.155.10">
    <property type="entry name" value="Green fluorescent protein"/>
    <property type="match status" value="1"/>
</dbReference>
<evidence type="ECO:0000256" key="5">
    <source>
        <dbReference type="ARBA" id="ARBA00022837"/>
    </source>
</evidence>
<dbReference type="EMBL" id="JAIQCJ010000702">
    <property type="protein sequence ID" value="KAJ8794798.1"/>
    <property type="molecule type" value="Genomic_DNA"/>
</dbReference>
<feature type="domain" description="Nidogen G2 beta-barrel" evidence="7">
    <location>
        <begin position="9"/>
        <end position="231"/>
    </location>
</feature>
<evidence type="ECO:0000256" key="3">
    <source>
        <dbReference type="ARBA" id="ARBA00022530"/>
    </source>
</evidence>
<dbReference type="SUPFAM" id="SSF54511">
    <property type="entry name" value="GFP-like"/>
    <property type="match status" value="1"/>
</dbReference>
<comment type="subcellular location">
    <subcellularLocation>
        <location evidence="1">Secreted</location>
        <location evidence="1">Extracellular space</location>
        <location evidence="1">Extracellular matrix</location>
    </subcellularLocation>
</comment>
<organism evidence="8 9">
    <name type="scientific">Eschrichtius robustus</name>
    <name type="common">California gray whale</name>
    <name type="synonym">Eschrichtius gibbosus</name>
    <dbReference type="NCBI Taxonomy" id="9764"/>
    <lineage>
        <taxon>Eukaryota</taxon>
        <taxon>Metazoa</taxon>
        <taxon>Chordata</taxon>
        <taxon>Craniata</taxon>
        <taxon>Vertebrata</taxon>
        <taxon>Euteleostomi</taxon>
        <taxon>Mammalia</taxon>
        <taxon>Eutheria</taxon>
        <taxon>Laurasiatheria</taxon>
        <taxon>Artiodactyla</taxon>
        <taxon>Whippomorpha</taxon>
        <taxon>Cetacea</taxon>
        <taxon>Mysticeti</taxon>
        <taxon>Eschrichtiidae</taxon>
        <taxon>Eschrichtius</taxon>
    </lineage>
</organism>
<comment type="caution">
    <text evidence="8">The sequence shown here is derived from an EMBL/GenBank/DDBJ whole genome shotgun (WGS) entry which is preliminary data.</text>
</comment>
<keyword evidence="4" id="KW-0732">Signal</keyword>
<proteinExistence type="predicted"/>
<evidence type="ECO:0000259" key="7">
    <source>
        <dbReference type="PROSITE" id="PS50993"/>
    </source>
</evidence>
<name>A0AB34HRJ0_ESCRO</name>
<dbReference type="SMART" id="SM00682">
    <property type="entry name" value="G2F"/>
    <property type="match status" value="1"/>
</dbReference>
<evidence type="ECO:0000256" key="4">
    <source>
        <dbReference type="ARBA" id="ARBA00022729"/>
    </source>
</evidence>